<evidence type="ECO:0000259" key="3">
    <source>
        <dbReference type="PROSITE" id="PS50090"/>
    </source>
</evidence>
<sequence length="321" mass="37035">MTGFECCEGQSPPDSSVMALVPAQSNANKGKEKRIRAENWTWEETVRLVEAKKREWEEKENGSLLKFTSTTDKWTKVQEYMKESSLFRARSVEQIRQKWEALYNSWKKIKVSNSEAGSGEYWMMSKEEKNEKRLPTSFDRRLWDMLNSFLGQKNVNRNSKCFDTMCEGAPSANPHDVHKSYVDPLVEELIDANGTAVSDDVSTNPAERGDYGLRPGRRPFGEGDLLRGNMGKRRKSRGPDAFLELLKESNKSIVEALTVQRDDKREELKLVLALEERKLQIEERKLELETRDRESMCRDREKIANAMCSIIEVLDKLANKI</sequence>
<proteinExistence type="predicted"/>
<feature type="region of interest" description="Disordered" evidence="2">
    <location>
        <begin position="196"/>
        <end position="236"/>
    </location>
</feature>
<reference evidence="5" key="1">
    <citation type="journal article" date="2017" name="Cell">
        <title>Insights into land plant evolution garnered from the Marchantia polymorpha genome.</title>
        <authorList>
            <person name="Bowman J.L."/>
            <person name="Kohchi T."/>
            <person name="Yamato K.T."/>
            <person name="Jenkins J."/>
            <person name="Shu S."/>
            <person name="Ishizaki K."/>
            <person name="Yamaoka S."/>
            <person name="Nishihama R."/>
            <person name="Nakamura Y."/>
            <person name="Berger F."/>
            <person name="Adam C."/>
            <person name="Aki S.S."/>
            <person name="Althoff F."/>
            <person name="Araki T."/>
            <person name="Arteaga-Vazquez M.A."/>
            <person name="Balasubrmanian S."/>
            <person name="Barry K."/>
            <person name="Bauer D."/>
            <person name="Boehm C.R."/>
            <person name="Briginshaw L."/>
            <person name="Caballero-Perez J."/>
            <person name="Catarino B."/>
            <person name="Chen F."/>
            <person name="Chiyoda S."/>
            <person name="Chovatia M."/>
            <person name="Davies K.M."/>
            <person name="Delmans M."/>
            <person name="Demura T."/>
            <person name="Dierschke T."/>
            <person name="Dolan L."/>
            <person name="Dorantes-Acosta A.E."/>
            <person name="Eklund D.M."/>
            <person name="Florent S.N."/>
            <person name="Flores-Sandoval E."/>
            <person name="Fujiyama A."/>
            <person name="Fukuzawa H."/>
            <person name="Galik B."/>
            <person name="Grimanelli D."/>
            <person name="Grimwood J."/>
            <person name="Grossniklaus U."/>
            <person name="Hamada T."/>
            <person name="Haseloff J."/>
            <person name="Hetherington A.J."/>
            <person name="Higo A."/>
            <person name="Hirakawa Y."/>
            <person name="Hundley H.N."/>
            <person name="Ikeda Y."/>
            <person name="Inoue K."/>
            <person name="Inoue S.I."/>
            <person name="Ishida S."/>
            <person name="Jia Q."/>
            <person name="Kakita M."/>
            <person name="Kanazawa T."/>
            <person name="Kawai Y."/>
            <person name="Kawashima T."/>
            <person name="Kennedy M."/>
            <person name="Kinose K."/>
            <person name="Kinoshita T."/>
            <person name="Kohara Y."/>
            <person name="Koide E."/>
            <person name="Komatsu K."/>
            <person name="Kopischke S."/>
            <person name="Kubo M."/>
            <person name="Kyozuka J."/>
            <person name="Lagercrantz U."/>
            <person name="Lin S.S."/>
            <person name="Lindquist E."/>
            <person name="Lipzen A.M."/>
            <person name="Lu C.W."/>
            <person name="De Luna E."/>
            <person name="Martienssen R.A."/>
            <person name="Minamino N."/>
            <person name="Mizutani M."/>
            <person name="Mizutani M."/>
            <person name="Mochizuki N."/>
            <person name="Monte I."/>
            <person name="Mosher R."/>
            <person name="Nagasaki H."/>
            <person name="Nakagami H."/>
            <person name="Naramoto S."/>
            <person name="Nishitani K."/>
            <person name="Ohtani M."/>
            <person name="Okamoto T."/>
            <person name="Okumura M."/>
            <person name="Phillips J."/>
            <person name="Pollak B."/>
            <person name="Reinders A."/>
            <person name="Rovekamp M."/>
            <person name="Sano R."/>
            <person name="Sawa S."/>
            <person name="Schmid M.W."/>
            <person name="Shirakawa M."/>
            <person name="Solano R."/>
            <person name="Spunde A."/>
            <person name="Suetsugu N."/>
            <person name="Sugano S."/>
            <person name="Sugiyama A."/>
            <person name="Sun R."/>
            <person name="Suzuki Y."/>
            <person name="Takenaka M."/>
            <person name="Takezawa D."/>
            <person name="Tomogane H."/>
            <person name="Tsuzuki M."/>
            <person name="Ueda T."/>
            <person name="Umeda M."/>
            <person name="Ward J.M."/>
            <person name="Watanabe Y."/>
            <person name="Yazaki K."/>
            <person name="Yokoyama R."/>
            <person name="Yoshitake Y."/>
            <person name="Yotsui I."/>
            <person name="Zachgo S."/>
            <person name="Schmutz J."/>
        </authorList>
    </citation>
    <scope>NUCLEOTIDE SEQUENCE [LARGE SCALE GENOMIC DNA]</scope>
    <source>
        <strain evidence="5">Tak-1</strain>
    </source>
</reference>
<dbReference type="Gramene" id="Mp8g06550.1">
    <property type="protein sequence ID" value="Mp8g06550.1.cds"/>
    <property type="gene ID" value="Mp8g06550"/>
</dbReference>
<feature type="coiled-coil region" evidence="1">
    <location>
        <begin position="265"/>
        <end position="292"/>
    </location>
</feature>
<dbReference type="PANTHER" id="PTHR33492:SF11">
    <property type="entry name" value="OS04G0670900 PROTEIN"/>
    <property type="match status" value="1"/>
</dbReference>
<feature type="domain" description="Myb-like" evidence="3">
    <location>
        <begin position="48"/>
        <end position="103"/>
    </location>
</feature>
<evidence type="ECO:0000256" key="1">
    <source>
        <dbReference type="SAM" id="Coils"/>
    </source>
</evidence>
<organism evidence="4 5">
    <name type="scientific">Marchantia polymorpha</name>
    <name type="common">Common liverwort</name>
    <name type="synonym">Marchantia aquatica</name>
    <dbReference type="NCBI Taxonomy" id="3197"/>
    <lineage>
        <taxon>Eukaryota</taxon>
        <taxon>Viridiplantae</taxon>
        <taxon>Streptophyta</taxon>
        <taxon>Embryophyta</taxon>
        <taxon>Marchantiophyta</taxon>
        <taxon>Marchantiopsida</taxon>
        <taxon>Marchantiidae</taxon>
        <taxon>Marchantiales</taxon>
        <taxon>Marchantiaceae</taxon>
        <taxon>Marchantia</taxon>
    </lineage>
</organism>
<dbReference type="Proteomes" id="UP000244005">
    <property type="component" value="Unassembled WGS sequence"/>
</dbReference>
<gene>
    <name evidence="4" type="ORF">MARPO_0013s0135</name>
</gene>
<dbReference type="OMA" id="FECCEGQ"/>
<name>A0A2R6XIJ0_MARPO</name>
<evidence type="ECO:0000313" key="5">
    <source>
        <dbReference type="Proteomes" id="UP000244005"/>
    </source>
</evidence>
<dbReference type="AlphaFoldDB" id="A0A2R6XIJ0"/>
<dbReference type="EMBL" id="KZ772685">
    <property type="protein sequence ID" value="PTQ45930.1"/>
    <property type="molecule type" value="Genomic_DNA"/>
</dbReference>
<accession>A0A2R6XIJ0</accession>
<dbReference type="PANTHER" id="PTHR33492">
    <property type="entry name" value="OSJNBA0043A12.37 PROTEIN-RELATED"/>
    <property type="match status" value="1"/>
</dbReference>
<dbReference type="InterPro" id="IPR001005">
    <property type="entry name" value="SANT/Myb"/>
</dbReference>
<dbReference type="OrthoDB" id="1927263at2759"/>
<keyword evidence="5" id="KW-1185">Reference proteome</keyword>
<keyword evidence="1" id="KW-0175">Coiled coil</keyword>
<evidence type="ECO:0000313" key="4">
    <source>
        <dbReference type="EMBL" id="PTQ45930.1"/>
    </source>
</evidence>
<evidence type="ECO:0000256" key="2">
    <source>
        <dbReference type="SAM" id="MobiDB-lite"/>
    </source>
</evidence>
<protein>
    <recommendedName>
        <fullName evidence="3">Myb-like domain-containing protein</fullName>
    </recommendedName>
</protein>
<dbReference type="PROSITE" id="PS50090">
    <property type="entry name" value="MYB_LIKE"/>
    <property type="match status" value="1"/>
</dbReference>